<keyword evidence="11 18" id="KW-0812">Transmembrane</keyword>
<evidence type="ECO:0000256" key="16">
    <source>
        <dbReference type="ARBA" id="ARBA00023209"/>
    </source>
</evidence>
<comment type="subcellular location">
    <subcellularLocation>
        <location evidence="2">Cell membrane</location>
        <topology evidence="2">Multi-pass membrane protein</topology>
    </subcellularLocation>
</comment>
<evidence type="ECO:0000256" key="8">
    <source>
        <dbReference type="ARBA" id="ARBA00022475"/>
    </source>
</evidence>
<keyword evidence="13 19" id="KW-1133">Transmembrane helix</keyword>
<evidence type="ECO:0000256" key="1">
    <source>
        <dbReference type="ARBA" id="ARBA00001698"/>
    </source>
</evidence>
<dbReference type="GO" id="GO:0005886">
    <property type="term" value="C:plasma membrane"/>
    <property type="evidence" value="ECO:0007669"/>
    <property type="project" value="UniProtKB-SubCell"/>
</dbReference>
<evidence type="ECO:0000256" key="14">
    <source>
        <dbReference type="ARBA" id="ARBA00023098"/>
    </source>
</evidence>
<feature type="transmembrane region" description="Helical" evidence="19">
    <location>
        <begin position="77"/>
        <end position="94"/>
    </location>
</feature>
<dbReference type="EMBL" id="LR134313">
    <property type="protein sequence ID" value="VEE99031.1"/>
    <property type="molecule type" value="Genomic_DNA"/>
</dbReference>
<sequence>MLQRIITALVLLPLMMGMLFYAPNSLWAFFCGLISIIALWEYSRLCKMPFNQKMPYLAGTALFMLFAHLGGWQLPNLAWWMVLAFWLVVMPLWLNNKWALPNDWKGLAVGWMLMLPFWFALVGLRPEPEAALPLLAVMGLVWVADSFAYFIGRAYGKRKIAPAISPGKSWEGAAGGIICAIIYMLLVRNAGWLGFETTWLGAAAIAAILTIVSICGDLLESWLKRTSGVKDSSNLLPGHGGVFDRTDSLLAVLSVYAAINFLFA</sequence>
<evidence type="ECO:0000256" key="11">
    <source>
        <dbReference type="ARBA" id="ARBA00022692"/>
    </source>
</evidence>
<evidence type="ECO:0000256" key="10">
    <source>
        <dbReference type="ARBA" id="ARBA00022679"/>
    </source>
</evidence>
<organism evidence="20 21">
    <name type="scientific">Neisseria canis</name>
    <dbReference type="NCBI Taxonomy" id="493"/>
    <lineage>
        <taxon>Bacteria</taxon>
        <taxon>Pseudomonadati</taxon>
        <taxon>Pseudomonadota</taxon>
        <taxon>Betaproteobacteria</taxon>
        <taxon>Neisseriales</taxon>
        <taxon>Neisseriaceae</taxon>
        <taxon>Neisseria</taxon>
    </lineage>
</organism>
<evidence type="ECO:0000256" key="2">
    <source>
        <dbReference type="ARBA" id="ARBA00004651"/>
    </source>
</evidence>
<comment type="pathway">
    <text evidence="3 18">Phospholipid metabolism; CDP-diacylglycerol biosynthesis; CDP-diacylglycerol from sn-glycerol 3-phosphate: step 3/3.</text>
</comment>
<keyword evidence="14" id="KW-0443">Lipid metabolism</keyword>
<feature type="transmembrane region" description="Helical" evidence="19">
    <location>
        <begin position="54"/>
        <end position="71"/>
    </location>
</feature>
<evidence type="ECO:0000256" key="17">
    <source>
        <dbReference type="ARBA" id="ARBA00023264"/>
    </source>
</evidence>
<keyword evidence="17" id="KW-1208">Phospholipid metabolism</keyword>
<gene>
    <name evidence="20" type="primary">cdsA_1</name>
    <name evidence="20" type="ORF">NCTC10296_00133</name>
</gene>
<dbReference type="RefSeq" id="WP_085416380.1">
    <property type="nucleotide sequence ID" value="NZ_CAUJPY010000016.1"/>
</dbReference>
<keyword evidence="16" id="KW-0594">Phospholipid biosynthesis</keyword>
<evidence type="ECO:0000256" key="4">
    <source>
        <dbReference type="ARBA" id="ARBA00005189"/>
    </source>
</evidence>
<keyword evidence="15 19" id="KW-0472">Membrane</keyword>
<keyword evidence="8" id="KW-1003">Cell membrane</keyword>
<keyword evidence="9" id="KW-0444">Lipid biosynthesis</keyword>
<dbReference type="PANTHER" id="PTHR46382">
    <property type="entry name" value="PHOSPHATIDATE CYTIDYLYLTRANSFERASE"/>
    <property type="match status" value="1"/>
</dbReference>
<evidence type="ECO:0000256" key="9">
    <source>
        <dbReference type="ARBA" id="ARBA00022516"/>
    </source>
</evidence>
<evidence type="ECO:0000256" key="7">
    <source>
        <dbReference type="ARBA" id="ARBA00019373"/>
    </source>
</evidence>
<evidence type="ECO:0000256" key="18">
    <source>
        <dbReference type="RuleBase" id="RU003938"/>
    </source>
</evidence>
<evidence type="ECO:0000256" key="6">
    <source>
        <dbReference type="ARBA" id="ARBA00012487"/>
    </source>
</evidence>
<evidence type="ECO:0000256" key="19">
    <source>
        <dbReference type="SAM" id="Phobius"/>
    </source>
</evidence>
<dbReference type="PROSITE" id="PS01315">
    <property type="entry name" value="CDS"/>
    <property type="match status" value="1"/>
</dbReference>
<feature type="transmembrane region" description="Helical" evidence="19">
    <location>
        <begin position="199"/>
        <end position="219"/>
    </location>
</feature>
<dbReference type="OrthoDB" id="9799199at2"/>
<comment type="pathway">
    <text evidence="4">Lipid metabolism.</text>
</comment>
<dbReference type="PANTHER" id="PTHR46382:SF1">
    <property type="entry name" value="PHOSPHATIDATE CYTIDYLYLTRANSFERASE"/>
    <property type="match status" value="1"/>
</dbReference>
<evidence type="ECO:0000256" key="13">
    <source>
        <dbReference type="ARBA" id="ARBA00022989"/>
    </source>
</evidence>
<protein>
    <recommendedName>
        <fullName evidence="7 18">Phosphatidate cytidylyltransferase</fullName>
        <ecNumber evidence="6 18">2.7.7.41</ecNumber>
    </recommendedName>
</protein>
<comment type="similarity">
    <text evidence="5 18">Belongs to the CDS family.</text>
</comment>
<feature type="transmembrane region" description="Helical" evidence="19">
    <location>
        <begin position="20"/>
        <end position="42"/>
    </location>
</feature>
<evidence type="ECO:0000313" key="20">
    <source>
        <dbReference type="EMBL" id="VEE99031.1"/>
    </source>
</evidence>
<evidence type="ECO:0000256" key="15">
    <source>
        <dbReference type="ARBA" id="ARBA00023136"/>
    </source>
</evidence>
<dbReference type="KEGG" id="nci:NCTC10296_00133"/>
<dbReference type="Proteomes" id="UP000279284">
    <property type="component" value="Chromosome"/>
</dbReference>
<comment type="catalytic activity">
    <reaction evidence="1 18">
        <text>a 1,2-diacyl-sn-glycero-3-phosphate + CTP + H(+) = a CDP-1,2-diacyl-sn-glycerol + diphosphate</text>
        <dbReference type="Rhea" id="RHEA:16229"/>
        <dbReference type="ChEBI" id="CHEBI:15378"/>
        <dbReference type="ChEBI" id="CHEBI:33019"/>
        <dbReference type="ChEBI" id="CHEBI:37563"/>
        <dbReference type="ChEBI" id="CHEBI:58332"/>
        <dbReference type="ChEBI" id="CHEBI:58608"/>
        <dbReference type="EC" id="2.7.7.41"/>
    </reaction>
</comment>
<dbReference type="InterPro" id="IPR000374">
    <property type="entry name" value="PC_trans"/>
</dbReference>
<feature type="transmembrane region" description="Helical" evidence="19">
    <location>
        <begin position="172"/>
        <end position="193"/>
    </location>
</feature>
<feature type="transmembrane region" description="Helical" evidence="19">
    <location>
        <begin position="106"/>
        <end position="124"/>
    </location>
</feature>
<evidence type="ECO:0000256" key="5">
    <source>
        <dbReference type="ARBA" id="ARBA00010185"/>
    </source>
</evidence>
<dbReference type="GO" id="GO:0016024">
    <property type="term" value="P:CDP-diacylglycerol biosynthetic process"/>
    <property type="evidence" value="ECO:0007669"/>
    <property type="project" value="UniProtKB-UniPathway"/>
</dbReference>
<keyword evidence="12 18" id="KW-0548">Nucleotidyltransferase</keyword>
<name>A0A448D572_9NEIS</name>
<dbReference type="Pfam" id="PF01148">
    <property type="entry name" value="CTP_transf_1"/>
    <property type="match status" value="1"/>
</dbReference>
<accession>A0A448D572</accession>
<dbReference type="AlphaFoldDB" id="A0A448D572"/>
<feature type="transmembrane region" description="Helical" evidence="19">
    <location>
        <begin position="130"/>
        <end position="151"/>
    </location>
</feature>
<dbReference type="EC" id="2.7.7.41" evidence="6 18"/>
<evidence type="ECO:0000313" key="21">
    <source>
        <dbReference type="Proteomes" id="UP000279284"/>
    </source>
</evidence>
<dbReference type="GO" id="GO:0004605">
    <property type="term" value="F:phosphatidate cytidylyltransferase activity"/>
    <property type="evidence" value="ECO:0007669"/>
    <property type="project" value="UniProtKB-EC"/>
</dbReference>
<evidence type="ECO:0000256" key="12">
    <source>
        <dbReference type="ARBA" id="ARBA00022695"/>
    </source>
</evidence>
<proteinExistence type="inferred from homology"/>
<keyword evidence="21" id="KW-1185">Reference proteome</keyword>
<dbReference type="STRING" id="493.BWD07_05530"/>
<dbReference type="UniPathway" id="UPA00557">
    <property type="reaction ID" value="UER00614"/>
</dbReference>
<reference evidence="20 21" key="1">
    <citation type="submission" date="2018-12" db="EMBL/GenBank/DDBJ databases">
        <authorList>
            <consortium name="Pathogen Informatics"/>
        </authorList>
    </citation>
    <scope>NUCLEOTIDE SEQUENCE [LARGE SCALE GENOMIC DNA]</scope>
    <source>
        <strain evidence="20 21">NCTC10296</strain>
    </source>
</reference>
<keyword evidence="10 18" id="KW-0808">Transferase</keyword>
<evidence type="ECO:0000256" key="3">
    <source>
        <dbReference type="ARBA" id="ARBA00005119"/>
    </source>
</evidence>